<keyword evidence="8" id="KW-1185">Reference proteome</keyword>
<evidence type="ECO:0000256" key="6">
    <source>
        <dbReference type="SAM" id="Phobius"/>
    </source>
</evidence>
<comment type="caution">
    <text evidence="7">The sequence shown here is derived from an EMBL/GenBank/DDBJ whole genome shotgun (WGS) entry which is preliminary data.</text>
</comment>
<name>K9GNU0_9PROT</name>
<keyword evidence="3 6" id="KW-0812">Transmembrane</keyword>
<evidence type="ECO:0000256" key="4">
    <source>
        <dbReference type="ARBA" id="ARBA00022989"/>
    </source>
</evidence>
<dbReference type="Pfam" id="PF03626">
    <property type="entry name" value="COX4_pro"/>
    <property type="match status" value="1"/>
</dbReference>
<comment type="subcellular location">
    <subcellularLocation>
        <location evidence="1">Cell membrane</location>
        <topology evidence="1">Multi-pass membrane protein</topology>
    </subcellularLocation>
</comment>
<dbReference type="OrthoDB" id="5796647at2"/>
<dbReference type="GO" id="GO:0005886">
    <property type="term" value="C:plasma membrane"/>
    <property type="evidence" value="ECO:0007669"/>
    <property type="project" value="UniProtKB-SubCell"/>
</dbReference>
<accession>K9GNU0</accession>
<evidence type="ECO:0000256" key="1">
    <source>
        <dbReference type="ARBA" id="ARBA00004651"/>
    </source>
</evidence>
<evidence type="ECO:0000256" key="5">
    <source>
        <dbReference type="ARBA" id="ARBA00023136"/>
    </source>
</evidence>
<protein>
    <submittedName>
        <fullName evidence="7">Uncharacterized protein</fullName>
    </submittedName>
</protein>
<evidence type="ECO:0000256" key="3">
    <source>
        <dbReference type="ARBA" id="ARBA00022692"/>
    </source>
</evidence>
<keyword evidence="4 6" id="KW-1133">Transmembrane helix</keyword>
<keyword evidence="2" id="KW-1003">Cell membrane</keyword>
<organism evidence="7 8">
    <name type="scientific">Caenispirillum salinarum AK4</name>
    <dbReference type="NCBI Taxonomy" id="1238182"/>
    <lineage>
        <taxon>Bacteria</taxon>
        <taxon>Pseudomonadati</taxon>
        <taxon>Pseudomonadota</taxon>
        <taxon>Alphaproteobacteria</taxon>
        <taxon>Rhodospirillales</taxon>
        <taxon>Novispirillaceae</taxon>
        <taxon>Caenispirillum</taxon>
    </lineage>
</organism>
<feature type="transmembrane region" description="Helical" evidence="6">
    <location>
        <begin position="79"/>
        <end position="99"/>
    </location>
</feature>
<dbReference type="STRING" id="1238182.C882_1451"/>
<evidence type="ECO:0000313" key="7">
    <source>
        <dbReference type="EMBL" id="EKV27605.1"/>
    </source>
</evidence>
<evidence type="ECO:0000256" key="2">
    <source>
        <dbReference type="ARBA" id="ARBA00022475"/>
    </source>
</evidence>
<gene>
    <name evidence="7" type="ORF">C882_1451</name>
</gene>
<proteinExistence type="predicted"/>
<keyword evidence="5 6" id="KW-0472">Membrane</keyword>
<sequence>MQTAAHDFPSRRALALTWALLAGLTVGSMATALADGDATSTAALAGTQVALILALTAFKARQILHVYLNLRTSTGGWRVLFTAFVLAIVGVVLGGHLLMGVV</sequence>
<dbReference type="RefSeq" id="WP_009542107.1">
    <property type="nucleotide sequence ID" value="NZ_ANHY01000019.1"/>
</dbReference>
<feature type="transmembrane region" description="Helical" evidence="6">
    <location>
        <begin position="42"/>
        <end position="58"/>
    </location>
</feature>
<reference evidence="7 8" key="1">
    <citation type="journal article" date="2013" name="Genome Announc.">
        <title>Draft Genome Sequence of an Alphaproteobacterium, Caenispirillum salinarum AK4(T), Isolated from a Solar Saltern.</title>
        <authorList>
            <person name="Khatri I."/>
            <person name="Singh A."/>
            <person name="Korpole S."/>
            <person name="Pinnaka A.K."/>
            <person name="Subramanian S."/>
        </authorList>
    </citation>
    <scope>NUCLEOTIDE SEQUENCE [LARGE SCALE GENOMIC DNA]</scope>
    <source>
        <strain evidence="7 8">AK4</strain>
    </source>
</reference>
<dbReference type="AlphaFoldDB" id="K9GNU0"/>
<dbReference type="Proteomes" id="UP000009881">
    <property type="component" value="Unassembled WGS sequence"/>
</dbReference>
<dbReference type="InterPro" id="IPR005171">
    <property type="entry name" value="Cyt_c_oxidase_su4_prok"/>
</dbReference>
<evidence type="ECO:0000313" key="8">
    <source>
        <dbReference type="Proteomes" id="UP000009881"/>
    </source>
</evidence>
<dbReference type="eggNOG" id="ENOG5033I1Z">
    <property type="taxonomic scope" value="Bacteria"/>
</dbReference>
<dbReference type="EMBL" id="ANHY01000019">
    <property type="protein sequence ID" value="EKV27605.1"/>
    <property type="molecule type" value="Genomic_DNA"/>
</dbReference>